<protein>
    <submittedName>
        <fullName evidence="2">Uncharacterized protein</fullName>
    </submittedName>
</protein>
<reference evidence="2" key="1">
    <citation type="submission" date="2021-06" db="EMBL/GenBank/DDBJ databases">
        <authorList>
            <person name="Hodson N. C."/>
            <person name="Mongue J. A."/>
            <person name="Jaron S. K."/>
        </authorList>
    </citation>
    <scope>NUCLEOTIDE SEQUENCE</scope>
</reference>
<gene>
    <name evidence="2" type="ORF">AFUS01_LOCUS18037</name>
</gene>
<comment type="caution">
    <text evidence="2">The sequence shown here is derived from an EMBL/GenBank/DDBJ whole genome shotgun (WGS) entry which is preliminary data.</text>
</comment>
<dbReference type="Proteomes" id="UP000708208">
    <property type="component" value="Unassembled WGS sequence"/>
</dbReference>
<dbReference type="EMBL" id="CAJVCH010176472">
    <property type="protein sequence ID" value="CAG7729312.1"/>
    <property type="molecule type" value="Genomic_DNA"/>
</dbReference>
<proteinExistence type="predicted"/>
<accession>A0A8J2JZB0</accession>
<organism evidence="2 3">
    <name type="scientific">Allacma fusca</name>
    <dbReference type="NCBI Taxonomy" id="39272"/>
    <lineage>
        <taxon>Eukaryota</taxon>
        <taxon>Metazoa</taxon>
        <taxon>Ecdysozoa</taxon>
        <taxon>Arthropoda</taxon>
        <taxon>Hexapoda</taxon>
        <taxon>Collembola</taxon>
        <taxon>Symphypleona</taxon>
        <taxon>Sminthuridae</taxon>
        <taxon>Allacma</taxon>
    </lineage>
</organism>
<evidence type="ECO:0000313" key="3">
    <source>
        <dbReference type="Proteomes" id="UP000708208"/>
    </source>
</evidence>
<evidence type="ECO:0000256" key="1">
    <source>
        <dbReference type="SAM" id="MobiDB-lite"/>
    </source>
</evidence>
<name>A0A8J2JZB0_9HEXA</name>
<dbReference type="OrthoDB" id="7456800at2759"/>
<sequence length="95" mass="10272">MNRPGHKYLGPGNKLNKRPPVDSDDKIAQDLDGAYFRAGISSEVRNADMLAIGSFTRDFVEQCNCSDVGEAGIGGKYLIESVVGVQYPRNIGVNP</sequence>
<dbReference type="AlphaFoldDB" id="A0A8J2JZB0"/>
<evidence type="ECO:0000313" key="2">
    <source>
        <dbReference type="EMBL" id="CAG7729312.1"/>
    </source>
</evidence>
<keyword evidence="3" id="KW-1185">Reference proteome</keyword>
<feature type="region of interest" description="Disordered" evidence="1">
    <location>
        <begin position="1"/>
        <end position="26"/>
    </location>
</feature>